<accession>A0ABM3E2V3</accession>
<keyword evidence="3" id="KW-0808">Transferase</keyword>
<dbReference type="Pfam" id="PF01485">
    <property type="entry name" value="IBR"/>
    <property type="match status" value="1"/>
</dbReference>
<feature type="region of interest" description="Disordered" evidence="11">
    <location>
        <begin position="1040"/>
        <end position="1358"/>
    </location>
</feature>
<feature type="compositionally biased region" description="Polar residues" evidence="11">
    <location>
        <begin position="1040"/>
        <end position="1062"/>
    </location>
</feature>
<feature type="domain" description="RING-type" evidence="12">
    <location>
        <begin position="335"/>
        <end position="384"/>
    </location>
</feature>
<evidence type="ECO:0000256" key="10">
    <source>
        <dbReference type="PROSITE-ProRule" id="PRU00175"/>
    </source>
</evidence>
<dbReference type="InterPro" id="IPR044066">
    <property type="entry name" value="TRIAD_supradom"/>
</dbReference>
<dbReference type="GeneID" id="106588739"/>
<feature type="compositionally biased region" description="Pro residues" evidence="11">
    <location>
        <begin position="1255"/>
        <end position="1273"/>
    </location>
</feature>
<dbReference type="PROSITE" id="PS50330">
    <property type="entry name" value="UIM"/>
    <property type="match status" value="1"/>
</dbReference>
<dbReference type="Gene3D" id="3.30.40.10">
    <property type="entry name" value="Zinc/RING finger domain, C3HC4 (zinc finger)"/>
    <property type="match status" value="1"/>
</dbReference>
<keyword evidence="8" id="KW-0862">Zinc</keyword>
<dbReference type="InterPro" id="IPR045840">
    <property type="entry name" value="Ariadne"/>
</dbReference>
<dbReference type="PROSITE" id="PS50089">
    <property type="entry name" value="ZF_RING_2"/>
    <property type="match status" value="1"/>
</dbReference>
<evidence type="ECO:0000256" key="2">
    <source>
        <dbReference type="ARBA" id="ARBA00012251"/>
    </source>
</evidence>
<keyword evidence="6 10" id="KW-0863">Zinc-finger</keyword>
<dbReference type="Gene3D" id="1.25.40.20">
    <property type="entry name" value="Ankyrin repeat-containing domain"/>
    <property type="match status" value="1"/>
</dbReference>
<dbReference type="SUPFAM" id="SSF48403">
    <property type="entry name" value="Ankyrin repeat"/>
    <property type="match status" value="1"/>
</dbReference>
<evidence type="ECO:0000256" key="3">
    <source>
        <dbReference type="ARBA" id="ARBA00022679"/>
    </source>
</evidence>
<proteinExistence type="predicted"/>
<dbReference type="PROSITE" id="PS50297">
    <property type="entry name" value="ANK_REP_REGION"/>
    <property type="match status" value="1"/>
</dbReference>
<protein>
    <recommendedName>
        <fullName evidence="2">RBR-type E3 ubiquitin transferase</fullName>
        <ecNumber evidence="2">2.3.2.31</ecNumber>
    </recommendedName>
</protein>
<dbReference type="InterPro" id="IPR001841">
    <property type="entry name" value="Znf_RING"/>
</dbReference>
<dbReference type="Gene3D" id="1.20.120.1750">
    <property type="match status" value="1"/>
</dbReference>
<feature type="compositionally biased region" description="Polar residues" evidence="11">
    <location>
        <begin position="1288"/>
        <end position="1300"/>
    </location>
</feature>
<dbReference type="Proteomes" id="UP001652741">
    <property type="component" value="Chromosome ssa27"/>
</dbReference>
<dbReference type="SMART" id="SM00248">
    <property type="entry name" value="ANK"/>
    <property type="match status" value="2"/>
</dbReference>
<feature type="domain" description="RING-type" evidence="13">
    <location>
        <begin position="331"/>
        <end position="568"/>
    </location>
</feature>
<feature type="compositionally biased region" description="Low complexity" evidence="11">
    <location>
        <begin position="1206"/>
        <end position="1215"/>
    </location>
</feature>
<feature type="compositionally biased region" description="Low complexity" evidence="11">
    <location>
        <begin position="1274"/>
        <end position="1287"/>
    </location>
</feature>
<dbReference type="InterPro" id="IPR036770">
    <property type="entry name" value="Ankyrin_rpt-contain_sf"/>
</dbReference>
<evidence type="ECO:0000259" key="12">
    <source>
        <dbReference type="PROSITE" id="PS50089"/>
    </source>
</evidence>
<reference evidence="15" key="1">
    <citation type="submission" date="2025-08" db="UniProtKB">
        <authorList>
            <consortium name="RefSeq"/>
        </authorList>
    </citation>
    <scope>IDENTIFICATION</scope>
</reference>
<dbReference type="CDD" id="cd20346">
    <property type="entry name" value="BRcat_RBR_ANKIB1"/>
    <property type="match status" value="1"/>
</dbReference>
<feature type="compositionally biased region" description="Low complexity" evidence="11">
    <location>
        <begin position="888"/>
        <end position="900"/>
    </location>
</feature>
<dbReference type="InterPro" id="IPR002867">
    <property type="entry name" value="IBR_dom"/>
</dbReference>
<dbReference type="InterPro" id="IPR047564">
    <property type="entry name" value="Rcat_RBR_ANKIB1"/>
</dbReference>
<evidence type="ECO:0000256" key="8">
    <source>
        <dbReference type="ARBA" id="ARBA00022833"/>
    </source>
</evidence>
<feature type="repeat" description="ANK" evidence="9">
    <location>
        <begin position="146"/>
        <end position="178"/>
    </location>
</feature>
<comment type="catalytic activity">
    <reaction evidence="1">
        <text>[E2 ubiquitin-conjugating enzyme]-S-ubiquitinyl-L-cysteine + [acceptor protein]-L-lysine = [E2 ubiquitin-conjugating enzyme]-L-cysteine + [acceptor protein]-N(6)-ubiquitinyl-L-lysine.</text>
        <dbReference type="EC" id="2.3.2.31"/>
    </reaction>
</comment>
<feature type="compositionally biased region" description="Low complexity" evidence="11">
    <location>
        <begin position="1329"/>
        <end position="1341"/>
    </location>
</feature>
<evidence type="ECO:0000256" key="7">
    <source>
        <dbReference type="ARBA" id="ARBA00022786"/>
    </source>
</evidence>
<dbReference type="SMART" id="SM00184">
    <property type="entry name" value="RING"/>
    <property type="match status" value="1"/>
</dbReference>
<evidence type="ECO:0000256" key="5">
    <source>
        <dbReference type="ARBA" id="ARBA00022737"/>
    </source>
</evidence>
<dbReference type="PROSITE" id="PS50088">
    <property type="entry name" value="ANK_REPEAT"/>
    <property type="match status" value="1"/>
</dbReference>
<dbReference type="CDD" id="cd20361">
    <property type="entry name" value="Rcat_RBR_ANKIB1"/>
    <property type="match status" value="1"/>
</dbReference>
<name>A0ABM3E2V3_SALSA</name>
<keyword evidence="14" id="KW-1185">Reference proteome</keyword>
<dbReference type="InterPro" id="IPR002110">
    <property type="entry name" value="Ankyrin_rpt"/>
</dbReference>
<evidence type="ECO:0000313" key="15">
    <source>
        <dbReference type="RefSeq" id="XP_045565388.1"/>
    </source>
</evidence>
<dbReference type="CDD" id="cd16774">
    <property type="entry name" value="RING-HC_RBR_ANKIB1"/>
    <property type="match status" value="1"/>
</dbReference>
<dbReference type="Pfam" id="PF19422">
    <property type="entry name" value="Ariadne"/>
    <property type="match status" value="1"/>
</dbReference>
<evidence type="ECO:0000259" key="13">
    <source>
        <dbReference type="PROSITE" id="PS51873"/>
    </source>
</evidence>
<dbReference type="InterPro" id="IPR013083">
    <property type="entry name" value="Znf_RING/FYVE/PHD"/>
</dbReference>
<dbReference type="SMART" id="SM00647">
    <property type="entry name" value="IBR"/>
    <property type="match status" value="2"/>
</dbReference>
<evidence type="ECO:0000313" key="14">
    <source>
        <dbReference type="Proteomes" id="UP001652741"/>
    </source>
</evidence>
<evidence type="ECO:0000256" key="1">
    <source>
        <dbReference type="ARBA" id="ARBA00001798"/>
    </source>
</evidence>
<dbReference type="Pfam" id="PF00023">
    <property type="entry name" value="Ank"/>
    <property type="match status" value="1"/>
</dbReference>
<dbReference type="InterPro" id="IPR047563">
    <property type="entry name" value="RING-HC_RBR_ANKIB1"/>
</dbReference>
<dbReference type="SUPFAM" id="SSF57850">
    <property type="entry name" value="RING/U-box"/>
    <property type="match status" value="3"/>
</dbReference>
<dbReference type="InterPro" id="IPR003903">
    <property type="entry name" value="UIM_dom"/>
</dbReference>
<evidence type="ECO:0000256" key="11">
    <source>
        <dbReference type="SAM" id="MobiDB-lite"/>
    </source>
</evidence>
<feature type="region of interest" description="Disordered" evidence="11">
    <location>
        <begin position="836"/>
        <end position="910"/>
    </location>
</feature>
<evidence type="ECO:0000256" key="4">
    <source>
        <dbReference type="ARBA" id="ARBA00022723"/>
    </source>
</evidence>
<feature type="compositionally biased region" description="Pro residues" evidence="11">
    <location>
        <begin position="1108"/>
        <end position="1163"/>
    </location>
</feature>
<feature type="compositionally biased region" description="Gly residues" evidence="11">
    <location>
        <begin position="845"/>
        <end position="880"/>
    </location>
</feature>
<evidence type="ECO:0000256" key="6">
    <source>
        <dbReference type="ARBA" id="ARBA00022771"/>
    </source>
</evidence>
<dbReference type="EC" id="2.3.2.31" evidence="2"/>
<dbReference type="RefSeq" id="XP_045565388.1">
    <property type="nucleotide sequence ID" value="XM_045709432.1"/>
</dbReference>
<gene>
    <name evidence="15" type="primary">LOC106588739</name>
</gene>
<feature type="compositionally biased region" description="Polar residues" evidence="11">
    <location>
        <begin position="1382"/>
        <end position="1399"/>
    </location>
</feature>
<organism evidence="14 15">
    <name type="scientific">Salmo salar</name>
    <name type="common">Atlantic salmon</name>
    <dbReference type="NCBI Taxonomy" id="8030"/>
    <lineage>
        <taxon>Eukaryota</taxon>
        <taxon>Metazoa</taxon>
        <taxon>Chordata</taxon>
        <taxon>Craniata</taxon>
        <taxon>Vertebrata</taxon>
        <taxon>Euteleostomi</taxon>
        <taxon>Actinopterygii</taxon>
        <taxon>Neopterygii</taxon>
        <taxon>Teleostei</taxon>
        <taxon>Protacanthopterygii</taxon>
        <taxon>Salmoniformes</taxon>
        <taxon>Salmonidae</taxon>
        <taxon>Salmoninae</taxon>
        <taxon>Salmo</taxon>
    </lineage>
</organism>
<sequence length="1545" mass="173174">MGNTATKFRKALVSGDEALAWQLYEGNSQFREGLDPNASYGETYQHNTPLHYTCRHAMTRLLRSFLFSKEGNPNKRNVQNETCLHALCQGAHILLLPEGALSPRLARPQRDEQRRADCLQMILSWTGARLDRGQYERVNINATDNRNSTCLHYAAAAGMKSCVELLVQAGSDLFVEDEEKLTPCDHAERQQHTHLALRLEAMMVFSQHTPTETQTPSSTLRHKEPYEGLKLQDLRRLKDMLIVETADMLQAPLFTAEALLRAHDWDREKLLEAWMSDSEECCQRSGVLMPTPPPSGCNAWDTLPSPRTPRSPLTLTLTSLTDSCLTPGEEGGTTCGICLCSISVFEDPIDMSCGHEFCRACWEGFLNVKIQEGEAHNIFCPACDCYQLVPVQVIESVVSREMDKRYLQFDIKAFVENNPSIRWCPAVRCERAVRLTRPGPGVNHLGFPLLPSPAVDCGKGHLFCWECLGEAHEPCDCQTWRMWLQKVSEMKPEELAGVSESYEDAANCLWLLTNSKPCANCKSPIQKNEGCNHMQCAKCKYDFCWICLEEWKKHSSSTGGYYRCTRYEVITQLEEQSKEMTGEAEKKHKSFQELDRFMHYYSRYKNHEHSYKLEQRLLKTAKEKMEQLSRAFIGCEGSPPDTRFIEDGVCELLKTRRVLKCSYPYGFFLQPHSTQKEIFELMQTDLEMAVEDLAQKVNRPYLRTPCHKIVSAACLVQQKREEFLASVARGVAPNDSPEVPRRSFPAGSWDWEYLGFTSPEEYADFQYRRRHRPRRRGDMPSLHSLRSNSSTPEPNQNTENTEVLQERVEGRRQPLRSLDEDDPNILLAIQLSLQDSRREREMERGLGGGLERGSGVIEGPGLGSGQGLDIGPVMGPGVGGLSETQDPSSVGGSLGASGSSNLPRPDPNQSLNAELLELGESLMRLGQITTPYTLDNTNIPTPYSLDHTYDHYNPSPRYSQSQDLSYTSYTTDHNYAVLEPDHTTPYTRGYGHTCDHNQDHTTINIPFTPEHDHNCGQNQNRGHPTINAFYSSVHCQPSLYTKTSPPQTDLTASSSPKHTSLYPSDPEPYAMLSLPHNPEPDQTISCTQDTHPDQNHHHCCHSSHYTPNPDPYTPNPDPYTPNPDPYTPNPDPYTPNPDPYTPNPDPYTPNPDPYTPNPDPYTPNPDHYTPNPDPYTPNPDHYTPNPDPYTPNPDPYTPNPDPYTPNPDHYTPNPDHYTPNPDHYTPNPDPYTHNPDPYTPNPDPYNPNPDNYNPNPDPYNPNPDPYNPNPDPYNPNLDPYNPNPDYTSNPDPYRTSSYTSDPHDLDPNHPTSDPHGLDPNHPTSDPHGLLLPSPDPELLSPVVPPGGPFTPSDPGCLERLDPSAEALLLDNIMAWIQHTHPQDSPQNIDLIPSASSETGSPLEKYSPPDTETDSPTVSPQDGGDPKSDSPPDAQASFSGEALAEQRQAQEGEAGRGQAGSPGPVDSLEVKRPSTLDLECCEGEECVECVVTGFVPDLSQDAMDTHIHSHTHCGDNLTSTKTDSSPTPWVVEDQSRAEWEEQVHLV</sequence>
<keyword evidence="4" id="KW-0479">Metal-binding</keyword>
<keyword evidence="9" id="KW-0040">ANK repeat</keyword>
<feature type="compositionally biased region" description="Polar residues" evidence="11">
    <location>
        <begin position="1080"/>
        <end position="1089"/>
    </location>
</feature>
<evidence type="ECO:0000256" key="9">
    <source>
        <dbReference type="PROSITE-ProRule" id="PRU00023"/>
    </source>
</evidence>
<feature type="region of interest" description="Disordered" evidence="11">
    <location>
        <begin position="1382"/>
        <end position="1470"/>
    </location>
</feature>
<dbReference type="PANTHER" id="PTHR11685">
    <property type="entry name" value="RBR FAMILY RING FINGER AND IBR DOMAIN-CONTAINING"/>
    <property type="match status" value="1"/>
</dbReference>
<dbReference type="PRINTS" id="PR01217">
    <property type="entry name" value="PRICHEXTENSN"/>
</dbReference>
<dbReference type="Pfam" id="PF22191">
    <property type="entry name" value="IBR_1"/>
    <property type="match status" value="1"/>
</dbReference>
<feature type="compositionally biased region" description="Polar residues" evidence="11">
    <location>
        <begin position="784"/>
        <end position="803"/>
    </location>
</feature>
<dbReference type="InterPro" id="IPR031127">
    <property type="entry name" value="E3_UB_ligase_RBR"/>
</dbReference>
<keyword evidence="5" id="KW-0677">Repeat</keyword>
<keyword evidence="7" id="KW-0833">Ubl conjugation pathway</keyword>
<feature type="compositionally biased region" description="Pro residues" evidence="11">
    <location>
        <begin position="1237"/>
        <end position="1247"/>
    </location>
</feature>
<feature type="compositionally biased region" description="Low complexity" evidence="11">
    <location>
        <begin position="1224"/>
        <end position="1236"/>
    </location>
</feature>
<feature type="region of interest" description="Disordered" evidence="11">
    <location>
        <begin position="773"/>
        <end position="819"/>
    </location>
</feature>
<feature type="compositionally biased region" description="Pro residues" evidence="11">
    <location>
        <begin position="1185"/>
        <end position="1205"/>
    </location>
</feature>
<dbReference type="PROSITE" id="PS51873">
    <property type="entry name" value="TRIAD"/>
    <property type="match status" value="1"/>
</dbReference>